<feature type="compositionally biased region" description="Polar residues" evidence="1">
    <location>
        <begin position="115"/>
        <end position="128"/>
    </location>
</feature>
<feature type="region of interest" description="Disordered" evidence="1">
    <location>
        <begin position="578"/>
        <end position="640"/>
    </location>
</feature>
<evidence type="ECO:0000256" key="1">
    <source>
        <dbReference type="SAM" id="MobiDB-lite"/>
    </source>
</evidence>
<feature type="compositionally biased region" description="Low complexity" evidence="1">
    <location>
        <begin position="72"/>
        <end position="89"/>
    </location>
</feature>
<proteinExistence type="predicted"/>
<feature type="compositionally biased region" description="Basic and acidic residues" evidence="1">
    <location>
        <begin position="815"/>
        <end position="833"/>
    </location>
</feature>
<evidence type="ECO:0008006" key="3">
    <source>
        <dbReference type="Google" id="ProtNLM"/>
    </source>
</evidence>
<feature type="compositionally biased region" description="Basic and acidic residues" evidence="1">
    <location>
        <begin position="605"/>
        <end position="616"/>
    </location>
</feature>
<feature type="compositionally biased region" description="Low complexity" evidence="1">
    <location>
        <begin position="1"/>
        <end position="16"/>
    </location>
</feature>
<dbReference type="EMBL" id="HBUF01160021">
    <property type="protein sequence ID" value="CAG6649802.1"/>
    <property type="molecule type" value="Transcribed_RNA"/>
</dbReference>
<feature type="compositionally biased region" description="Basic and acidic residues" evidence="1">
    <location>
        <begin position="23"/>
        <end position="32"/>
    </location>
</feature>
<feature type="compositionally biased region" description="Basic and acidic residues" evidence="1">
    <location>
        <begin position="782"/>
        <end position="796"/>
    </location>
</feature>
<name>A0A8D8RHF9_9HEMI</name>
<dbReference type="EMBL" id="HBUF01160019">
    <property type="protein sequence ID" value="CAG6649800.1"/>
    <property type="molecule type" value="Transcribed_RNA"/>
</dbReference>
<feature type="compositionally biased region" description="Polar residues" evidence="1">
    <location>
        <begin position="97"/>
        <end position="108"/>
    </location>
</feature>
<feature type="compositionally biased region" description="Basic and acidic residues" evidence="1">
    <location>
        <begin position="450"/>
        <end position="461"/>
    </location>
</feature>
<feature type="region of interest" description="Disordered" evidence="1">
    <location>
        <begin position="428"/>
        <end position="462"/>
    </location>
</feature>
<feature type="region of interest" description="Disordered" evidence="1">
    <location>
        <begin position="940"/>
        <end position="964"/>
    </location>
</feature>
<evidence type="ECO:0000313" key="2">
    <source>
        <dbReference type="EMBL" id="CAG6649800.1"/>
    </source>
</evidence>
<feature type="region of interest" description="Disordered" evidence="1">
    <location>
        <begin position="760"/>
        <end position="796"/>
    </location>
</feature>
<feature type="compositionally biased region" description="Polar residues" evidence="1">
    <location>
        <begin position="1021"/>
        <end position="1030"/>
    </location>
</feature>
<organism evidence="2">
    <name type="scientific">Cacopsylla melanoneura</name>
    <dbReference type="NCBI Taxonomy" id="428564"/>
    <lineage>
        <taxon>Eukaryota</taxon>
        <taxon>Metazoa</taxon>
        <taxon>Ecdysozoa</taxon>
        <taxon>Arthropoda</taxon>
        <taxon>Hexapoda</taxon>
        <taxon>Insecta</taxon>
        <taxon>Pterygota</taxon>
        <taxon>Neoptera</taxon>
        <taxon>Paraneoptera</taxon>
        <taxon>Hemiptera</taxon>
        <taxon>Sternorrhyncha</taxon>
        <taxon>Psylloidea</taxon>
        <taxon>Psyllidae</taxon>
        <taxon>Psyllinae</taxon>
        <taxon>Cacopsylla</taxon>
    </lineage>
</organism>
<feature type="region of interest" description="Disordered" evidence="1">
    <location>
        <begin position="1"/>
        <end position="32"/>
    </location>
</feature>
<reference evidence="2" key="1">
    <citation type="submission" date="2021-05" db="EMBL/GenBank/DDBJ databases">
        <authorList>
            <person name="Alioto T."/>
            <person name="Alioto T."/>
            <person name="Gomez Garrido J."/>
        </authorList>
    </citation>
    <scope>NUCLEOTIDE SEQUENCE</scope>
</reference>
<feature type="region of interest" description="Disordered" evidence="1">
    <location>
        <begin position="62"/>
        <end position="128"/>
    </location>
</feature>
<sequence length="1277" mass="145402">MKRFSKNSSSRNSNKSLTLQSKSSDKALGFEEGKHGGITQRSLSMEHLNNTINLLSSAKSKDLKENGVDTHSSNSSMISSKTSSSDMLSLTRRKKQSSLVPQTPSVLSSRDYPQYPSNNSSNHTKQSSGTVLTNIENTLYNQQGHNNPTIQYTSNNSLYTSAPGVNSPNYTNSTTAPTSDSTNQHYESKITSAPSEIINSSAPGGDLKYIIVNSSSPLNENYTSAPSGNKLNQEQAEARLNKLRQELDRKRIFIKNMKMSLDTVDSSDNIDIRIQHAELEYQLGKEELNLLNILEEFRNLQNSIESNNNNKSGFGGYFHERLSIYNYIVKHCTASDALTLHAVQIPYDSKCPKFGLSYRDENNGLYVEWTSEEGGGLGLCKSDRILEINNHLIVQTNNRTELIKLLKLLPTTKLVVLRKAAKTLENDVTNQPPASFTAPSTTSESVPSTKTDRTDDAEKIQSDNVRLTHRISYLEEQVAELLAKVNKGQTFHTNNKLSSSGGSRTKNRYLETSLCSSEPYETKEYSSQRKLDAKYKDTRNLAEGDDEIEVFQKGNKIKTLLKNQKYAKEKLDKVLERTRKSVSAKENGECDDDSNNQRYNNTQRVDSEESTKENRHSLSRKYKTLEKCNPSKYHRRKKSEPSIVALNKPSTNGTMANASDTETYIPKIKSKSLIYLNKSQSDYNYPLAAPPSEKTVSSLTVNGGDSGSVNSEGRLSFEHTRDIDDDRYRKTYTFPIVKYNSDKNVRKIIDAKIYEENKSTNLSHQSLESRKSYDASLNHQSLDSRRSYDRLGEKDQSNFNELNRKLNYCNGESPYEEKLTSERSSEPIRKTDAKENDRIVRTDVRTNLANDSVGRNNSDTQSLERHGRLYVVDEAESSLRKHNGDINHEQNQRNDTKIASQTSNKAKSENYPYGTKSDSNSFGTSRISIEFMDKPGHLRNNITRIGSDDRIGSKDRIDPDYYQSREPNNNVELYRIEKAIFNELHEECINKLDKSQSQRTVLPLVRNQSDARIQSDRNEQDNGSCKTNSVDETEDGDDYCTNQYDEFVRNKQSLDRIYDKYFQEPEHDSLGLHKDRHRYFANKQDILKNKFKNEKYVDIDNDNEIPLSKNVEKLNNNFKEFWKIKSYKKNCASPTCQSIDKIEKSQSETNFSDYERKLIGGGQDRSMFPAATTHEEVRKFNENTRMSKYELDDKLEKEKLQKSFLSNNHCRSKPIPPKKPARLSLQRAASLQSVNSIASVMTHNSDSQTKKPIKRNYKGDTSYLTVSLQNTGNERWC</sequence>
<feature type="region of interest" description="Disordered" evidence="1">
    <location>
        <begin position="881"/>
        <end position="920"/>
    </location>
</feature>
<feature type="compositionally biased region" description="Basic and acidic residues" evidence="1">
    <location>
        <begin position="946"/>
        <end position="959"/>
    </location>
</feature>
<dbReference type="AlphaFoldDB" id="A0A8D8RHF9"/>
<feature type="compositionally biased region" description="Basic and acidic residues" evidence="1">
    <location>
        <begin position="881"/>
        <end position="896"/>
    </location>
</feature>
<accession>A0A8D8RHF9</accession>
<feature type="region of interest" description="Disordered" evidence="1">
    <location>
        <begin position="141"/>
        <end position="183"/>
    </location>
</feature>
<feature type="region of interest" description="Disordered" evidence="1">
    <location>
        <begin position="813"/>
        <end position="833"/>
    </location>
</feature>
<feature type="compositionally biased region" description="Polar residues" evidence="1">
    <location>
        <begin position="428"/>
        <end position="449"/>
    </location>
</feature>
<feature type="region of interest" description="Disordered" evidence="1">
    <location>
        <begin position="1005"/>
        <end position="1037"/>
    </location>
</feature>
<protein>
    <recommendedName>
        <fullName evidence="3">PDZ domain-containing protein</fullName>
    </recommendedName>
</protein>
<feature type="region of interest" description="Disordered" evidence="1">
    <location>
        <begin position="491"/>
        <end position="510"/>
    </location>
</feature>
<feature type="compositionally biased region" description="Polar residues" evidence="1">
    <location>
        <begin position="491"/>
        <end position="504"/>
    </location>
</feature>